<comment type="function">
    <text evidence="9">Allosteric enzyme that catalyzes the rate-limiting step in glycogen catabolism, the phosphorolytic cleavage of glycogen to produce glucose-1-phosphate, and plays a central role in maintaining cellular and organismal glucose homeostasis.</text>
</comment>
<evidence type="ECO:0000313" key="11">
    <source>
        <dbReference type="Proteomes" id="UP000824094"/>
    </source>
</evidence>
<comment type="similarity">
    <text evidence="2 9">Belongs to the glycogen phosphorylase family.</text>
</comment>
<dbReference type="InterPro" id="IPR011833">
    <property type="entry name" value="Glycg_phsphrylas"/>
</dbReference>
<comment type="cofactor">
    <cofactor evidence="1 9">
        <name>pyridoxal 5'-phosphate</name>
        <dbReference type="ChEBI" id="CHEBI:597326"/>
    </cofactor>
</comment>
<dbReference type="GO" id="GO:0030170">
    <property type="term" value="F:pyridoxal phosphate binding"/>
    <property type="evidence" value="ECO:0007669"/>
    <property type="project" value="InterPro"/>
</dbReference>
<evidence type="ECO:0000313" key="10">
    <source>
        <dbReference type="EMBL" id="HIU59894.1"/>
    </source>
</evidence>
<evidence type="ECO:0000256" key="5">
    <source>
        <dbReference type="ARBA" id="ARBA00022679"/>
    </source>
</evidence>
<evidence type="ECO:0000256" key="8">
    <source>
        <dbReference type="PIRSR" id="PIRSR000460-1"/>
    </source>
</evidence>
<comment type="caution">
    <text evidence="10">The sequence shown here is derived from an EMBL/GenBank/DDBJ whole genome shotgun (WGS) entry which is preliminary data.</text>
</comment>
<evidence type="ECO:0000256" key="7">
    <source>
        <dbReference type="ARBA" id="ARBA00023277"/>
    </source>
</evidence>
<feature type="modified residue" description="N6-(pyridoxal phosphate)lysine" evidence="8">
    <location>
        <position position="529"/>
    </location>
</feature>
<dbReference type="PANTHER" id="PTHR11468">
    <property type="entry name" value="GLYCOGEN PHOSPHORYLASE"/>
    <property type="match status" value="1"/>
</dbReference>
<accession>A0A9D1MGY7</accession>
<dbReference type="Gene3D" id="3.40.50.2000">
    <property type="entry name" value="Glycogen Phosphorylase B"/>
    <property type="match status" value="2"/>
</dbReference>
<reference evidence="10" key="2">
    <citation type="journal article" date="2021" name="PeerJ">
        <title>Extensive microbial diversity within the chicken gut microbiome revealed by metagenomics and culture.</title>
        <authorList>
            <person name="Gilroy R."/>
            <person name="Ravi A."/>
            <person name="Getino M."/>
            <person name="Pursley I."/>
            <person name="Horton D.L."/>
            <person name="Alikhan N.F."/>
            <person name="Baker D."/>
            <person name="Gharbi K."/>
            <person name="Hall N."/>
            <person name="Watson M."/>
            <person name="Adriaenssens E.M."/>
            <person name="Foster-Nyarko E."/>
            <person name="Jarju S."/>
            <person name="Secka A."/>
            <person name="Antonio M."/>
            <person name="Oren A."/>
            <person name="Chaudhuri R.R."/>
            <person name="La Ragione R."/>
            <person name="Hildebrand F."/>
            <person name="Pallen M.J."/>
        </authorList>
    </citation>
    <scope>NUCLEOTIDE SEQUENCE</scope>
    <source>
        <strain evidence="10">18911</strain>
    </source>
</reference>
<dbReference type="FunFam" id="3.40.50.2000:FF:000005">
    <property type="entry name" value="Alpha-1,4 glucan phosphorylase"/>
    <property type="match status" value="1"/>
</dbReference>
<dbReference type="InterPro" id="IPR000811">
    <property type="entry name" value="Glyco_trans_35"/>
</dbReference>
<dbReference type="CDD" id="cd04300">
    <property type="entry name" value="GT35_Glycogen_Phosphorylase"/>
    <property type="match status" value="1"/>
</dbReference>
<dbReference type="EC" id="2.4.1.1" evidence="9"/>
<evidence type="ECO:0000256" key="3">
    <source>
        <dbReference type="ARBA" id="ARBA00022600"/>
    </source>
</evidence>
<dbReference type="PIRSF" id="PIRSF000460">
    <property type="entry name" value="Pprylas_GlgP"/>
    <property type="match status" value="1"/>
</dbReference>
<dbReference type="NCBIfam" id="TIGR02093">
    <property type="entry name" value="P_ylase"/>
    <property type="match status" value="1"/>
</dbReference>
<dbReference type="AlphaFoldDB" id="A0A9D1MGY7"/>
<comment type="catalytic activity">
    <reaction evidence="9">
        <text>[(1-&gt;4)-alpha-D-glucosyl](n) + phosphate = [(1-&gt;4)-alpha-D-glucosyl](n-1) + alpha-D-glucose 1-phosphate</text>
        <dbReference type="Rhea" id="RHEA:41732"/>
        <dbReference type="Rhea" id="RHEA-COMP:9584"/>
        <dbReference type="Rhea" id="RHEA-COMP:9586"/>
        <dbReference type="ChEBI" id="CHEBI:15444"/>
        <dbReference type="ChEBI" id="CHEBI:43474"/>
        <dbReference type="ChEBI" id="CHEBI:58601"/>
        <dbReference type="EC" id="2.4.1.1"/>
    </reaction>
</comment>
<dbReference type="EMBL" id="DVNF01000029">
    <property type="protein sequence ID" value="HIU59894.1"/>
    <property type="molecule type" value="Genomic_DNA"/>
</dbReference>
<dbReference type="SUPFAM" id="SSF53756">
    <property type="entry name" value="UDP-Glycosyltransferase/glycogen phosphorylase"/>
    <property type="match status" value="1"/>
</dbReference>
<keyword evidence="3" id="KW-0321">Glycogen metabolism</keyword>
<evidence type="ECO:0000256" key="4">
    <source>
        <dbReference type="ARBA" id="ARBA00022676"/>
    </source>
</evidence>
<evidence type="ECO:0000256" key="2">
    <source>
        <dbReference type="ARBA" id="ARBA00006047"/>
    </source>
</evidence>
<dbReference type="Proteomes" id="UP000824094">
    <property type="component" value="Unassembled WGS sequence"/>
</dbReference>
<dbReference type="GO" id="GO:0008184">
    <property type="term" value="F:glycogen phosphorylase activity"/>
    <property type="evidence" value="ECO:0007669"/>
    <property type="project" value="InterPro"/>
</dbReference>
<dbReference type="Pfam" id="PF00343">
    <property type="entry name" value="Phosphorylase"/>
    <property type="match status" value="1"/>
</dbReference>
<sequence length="680" mass="77709">LDSLTSLGYPAGGFSIRYDYGIFEQKIVDGWQMEMPDNWLQEGDVWLNKRDEVFEVKFGGRIEEHWDNGRLICEQKGHTTILAVPYDMNISGYGSEAVNVLRLWSAKSPVELDMNMFSRGEYVKAVEAQAMAEAISKVLYPADNHIEGKSLRLKQQYFFVSASIQSILAKHLKYNKDLTNLSEKIAIHINDTHPTLCIPELMRILLDDYGWSWDDAWKTVTEVISYTNHTVMQEALERWPQSLFQSLLPRIYQIIKEINQRYCADLWNVFPGDWQRISANAILSDSEIRMANLCLVASHTVNGVSALHSEILKNDVFKDYYKVAPEKFTNVTNGITHRRWLCEANPLLSNLIKELIGDKFIVKADELEKLMAFQGNTDVLDKLFQIKRKNKERLGNYIKQTTNISVDPDSIFDVQVKRLHEYKRQLLNALHILHLYNSLKANPNLDIKPRTFIFGAKAASSYYMAKLIIRLIYMIGKMVNDDPTVNKKLKVVFLENYRVSLAEIIMPASEISEQISTAGKEASGTGNMKFMINGAVTIGTMDGANVEIHERVGDENIFIFGLLTEEVEKLRSHYNPTSYYNSDHRIKAIIDLLRRGIAGTSFQEIADSLTVGRGSAPDPYMVLADFGSYVDAQAAVDRAYRDIHRFEKMSLVNIARSGFFAADRSVEEYAQRIWRLKKVK</sequence>
<proteinExistence type="inferred from homology"/>
<reference evidence="10" key="1">
    <citation type="submission" date="2020-10" db="EMBL/GenBank/DDBJ databases">
        <authorList>
            <person name="Gilroy R."/>
        </authorList>
    </citation>
    <scope>NUCLEOTIDE SEQUENCE</scope>
    <source>
        <strain evidence="10">18911</strain>
    </source>
</reference>
<feature type="non-terminal residue" evidence="10">
    <location>
        <position position="1"/>
    </location>
</feature>
<organism evidence="10 11">
    <name type="scientific">Candidatus Stercoripulliclostridium merdigallinarum</name>
    <dbReference type="NCBI Taxonomy" id="2840951"/>
    <lineage>
        <taxon>Bacteria</taxon>
        <taxon>Bacillati</taxon>
        <taxon>Bacillota</taxon>
        <taxon>Clostridia</taxon>
        <taxon>Eubacteriales</taxon>
        <taxon>Candidatus Stercoripulliclostridium</taxon>
    </lineage>
</organism>
<evidence type="ECO:0000256" key="6">
    <source>
        <dbReference type="ARBA" id="ARBA00022898"/>
    </source>
</evidence>
<protein>
    <recommendedName>
        <fullName evidence="9">Alpha-1,4 glucan phosphorylase</fullName>
        <ecNumber evidence="9">2.4.1.1</ecNumber>
    </recommendedName>
</protein>
<dbReference type="GO" id="GO:0005980">
    <property type="term" value="P:glycogen catabolic process"/>
    <property type="evidence" value="ECO:0007669"/>
    <property type="project" value="TreeGrafter"/>
</dbReference>
<dbReference type="GO" id="GO:0005737">
    <property type="term" value="C:cytoplasm"/>
    <property type="evidence" value="ECO:0007669"/>
    <property type="project" value="TreeGrafter"/>
</dbReference>
<dbReference type="PANTHER" id="PTHR11468:SF3">
    <property type="entry name" value="GLYCOGEN PHOSPHORYLASE, LIVER FORM"/>
    <property type="match status" value="1"/>
</dbReference>
<dbReference type="FunFam" id="3.40.50.2000:FF:000807">
    <property type="entry name" value="Alpha-glucan phosphorylase 2, cytosolic"/>
    <property type="match status" value="1"/>
</dbReference>
<keyword evidence="5 9" id="KW-0808">Transferase</keyword>
<gene>
    <name evidence="10" type="ORF">IAB05_00730</name>
</gene>
<keyword evidence="6 8" id="KW-0663">Pyridoxal phosphate</keyword>
<evidence type="ECO:0000256" key="1">
    <source>
        <dbReference type="ARBA" id="ARBA00001933"/>
    </source>
</evidence>
<name>A0A9D1MGY7_9FIRM</name>
<keyword evidence="4 9" id="KW-0328">Glycosyltransferase</keyword>
<keyword evidence="7 9" id="KW-0119">Carbohydrate metabolism</keyword>
<evidence type="ECO:0000256" key="9">
    <source>
        <dbReference type="RuleBase" id="RU000587"/>
    </source>
</evidence>